<dbReference type="EMBL" id="GL448783">
    <property type="protein sequence ID" value="EFN83842.1"/>
    <property type="molecule type" value="Genomic_DNA"/>
</dbReference>
<evidence type="ECO:0000313" key="3">
    <source>
        <dbReference type="Proteomes" id="UP000008237"/>
    </source>
</evidence>
<reference evidence="2 3" key="1">
    <citation type="journal article" date="2010" name="Science">
        <title>Genomic comparison of the ants Camponotus floridanus and Harpegnathos saltator.</title>
        <authorList>
            <person name="Bonasio R."/>
            <person name="Zhang G."/>
            <person name="Ye C."/>
            <person name="Mutti N.S."/>
            <person name="Fang X."/>
            <person name="Qin N."/>
            <person name="Donahue G."/>
            <person name="Yang P."/>
            <person name="Li Q."/>
            <person name="Li C."/>
            <person name="Zhang P."/>
            <person name="Huang Z."/>
            <person name="Berger S.L."/>
            <person name="Reinberg D."/>
            <person name="Wang J."/>
            <person name="Liebig J."/>
        </authorList>
    </citation>
    <scope>NUCLEOTIDE SEQUENCE [LARGE SCALE GENOMIC DNA]</scope>
    <source>
        <strain evidence="2 3">R22 G/1</strain>
    </source>
</reference>
<accession>E2BKB8</accession>
<dbReference type="AlphaFoldDB" id="E2BKB8"/>
<proteinExistence type="predicted"/>
<feature type="compositionally biased region" description="Polar residues" evidence="1">
    <location>
        <begin position="56"/>
        <end position="66"/>
    </location>
</feature>
<dbReference type="Proteomes" id="UP000008237">
    <property type="component" value="Unassembled WGS sequence"/>
</dbReference>
<dbReference type="OrthoDB" id="10641592at2759"/>
<organism evidence="3">
    <name type="scientific">Harpegnathos saltator</name>
    <name type="common">Jerdon's jumping ant</name>
    <dbReference type="NCBI Taxonomy" id="610380"/>
    <lineage>
        <taxon>Eukaryota</taxon>
        <taxon>Metazoa</taxon>
        <taxon>Ecdysozoa</taxon>
        <taxon>Arthropoda</taxon>
        <taxon>Hexapoda</taxon>
        <taxon>Insecta</taxon>
        <taxon>Pterygota</taxon>
        <taxon>Neoptera</taxon>
        <taxon>Endopterygota</taxon>
        <taxon>Hymenoptera</taxon>
        <taxon>Apocrita</taxon>
        <taxon>Aculeata</taxon>
        <taxon>Formicoidea</taxon>
        <taxon>Formicidae</taxon>
        <taxon>Ponerinae</taxon>
        <taxon>Ponerini</taxon>
        <taxon>Harpegnathos</taxon>
    </lineage>
</organism>
<feature type="region of interest" description="Disordered" evidence="1">
    <location>
        <begin position="40"/>
        <end position="74"/>
    </location>
</feature>
<gene>
    <name evidence="2" type="ORF">EAI_15724</name>
</gene>
<name>E2BKB8_HARSA</name>
<evidence type="ECO:0000256" key="1">
    <source>
        <dbReference type="SAM" id="MobiDB-lite"/>
    </source>
</evidence>
<dbReference type="InParanoid" id="E2BKB8"/>
<evidence type="ECO:0000313" key="2">
    <source>
        <dbReference type="EMBL" id="EFN83842.1"/>
    </source>
</evidence>
<keyword evidence="3" id="KW-1185">Reference proteome</keyword>
<feature type="compositionally biased region" description="Basic and acidic residues" evidence="1">
    <location>
        <begin position="40"/>
        <end position="50"/>
    </location>
</feature>
<sequence>MYEHPRHPLSETMKWWKLIEDEEFVENILRKYTSNIKYPHSDEKQKEDNGIRANLDQKSAPSSVASETERQDKYSCKKNRRAIAGIKVKCEYTYPEYKYTCSHPSLRMPLIEPKPIVFPDLNVPELRRSKTASQASTSVCEKVAPLKPSDNTLENSKDETPTHKFLNLENKKSVPNILASFYESPNRYLIVEDMRKVSGLRNMSLEEEINSCDQFMEFNTFAIYQEMPIEQKQNGKEQEESKIKPLCKLELGQPTATNYRTIFYLKGTIKCLFCKERMKAGFNIRGDSRTVMYGE</sequence>
<protein>
    <submittedName>
        <fullName evidence="2">Uncharacterized protein</fullName>
    </submittedName>
</protein>